<reference evidence="3" key="1">
    <citation type="journal article" date="2019" name="Int. J. Syst. Evol. Microbiol.">
        <title>The Global Catalogue of Microorganisms (GCM) 10K type strain sequencing project: providing services to taxonomists for standard genome sequencing and annotation.</title>
        <authorList>
            <consortium name="The Broad Institute Genomics Platform"/>
            <consortium name="The Broad Institute Genome Sequencing Center for Infectious Disease"/>
            <person name="Wu L."/>
            <person name="Ma J."/>
        </authorList>
    </citation>
    <scope>NUCLEOTIDE SEQUENCE [LARGE SCALE GENOMIC DNA]</scope>
    <source>
        <strain evidence="3">CGMCC 1.12286</strain>
    </source>
</reference>
<comment type="caution">
    <text evidence="2">The sequence shown here is derived from an EMBL/GenBank/DDBJ whole genome shotgun (WGS) entry which is preliminary data.</text>
</comment>
<keyword evidence="1" id="KW-0812">Transmembrane</keyword>
<dbReference type="RefSeq" id="WP_377943652.1">
    <property type="nucleotide sequence ID" value="NZ_JBHUCX010000035.1"/>
</dbReference>
<keyword evidence="1" id="KW-0472">Membrane</keyword>
<evidence type="ECO:0000256" key="1">
    <source>
        <dbReference type="SAM" id="Phobius"/>
    </source>
</evidence>
<gene>
    <name evidence="2" type="ORF">ACFSB2_13795</name>
</gene>
<feature type="transmembrane region" description="Helical" evidence="1">
    <location>
        <begin position="35"/>
        <end position="55"/>
    </location>
</feature>
<dbReference type="EMBL" id="JBHUCX010000035">
    <property type="protein sequence ID" value="MFD1675770.1"/>
    <property type="molecule type" value="Genomic_DNA"/>
</dbReference>
<evidence type="ECO:0000313" key="3">
    <source>
        <dbReference type="Proteomes" id="UP001597079"/>
    </source>
</evidence>
<name>A0ABW4JJY6_9BACL</name>
<evidence type="ECO:0000313" key="2">
    <source>
        <dbReference type="EMBL" id="MFD1675770.1"/>
    </source>
</evidence>
<keyword evidence="3" id="KW-1185">Reference proteome</keyword>
<keyword evidence="1" id="KW-1133">Transmembrane helix</keyword>
<sequence length="62" mass="6762">MAPMMQTGASPWTNGHHAPDIPAPLKDLHRVNTALSNWLIVTGVMLNVAAILFVVSRRTTKL</sequence>
<dbReference type="Proteomes" id="UP001597079">
    <property type="component" value="Unassembled WGS sequence"/>
</dbReference>
<protein>
    <submittedName>
        <fullName evidence="2">Uncharacterized protein</fullName>
    </submittedName>
</protein>
<organism evidence="2 3">
    <name type="scientific">Alicyclobacillus fodiniaquatilis</name>
    <dbReference type="NCBI Taxonomy" id="1661150"/>
    <lineage>
        <taxon>Bacteria</taxon>
        <taxon>Bacillati</taxon>
        <taxon>Bacillota</taxon>
        <taxon>Bacilli</taxon>
        <taxon>Bacillales</taxon>
        <taxon>Alicyclobacillaceae</taxon>
        <taxon>Alicyclobacillus</taxon>
    </lineage>
</organism>
<accession>A0ABW4JJY6</accession>
<proteinExistence type="predicted"/>